<dbReference type="GO" id="GO:0020037">
    <property type="term" value="F:heme binding"/>
    <property type="evidence" value="ECO:0007669"/>
    <property type="project" value="InterPro"/>
</dbReference>
<dbReference type="GO" id="GO:0046872">
    <property type="term" value="F:metal ion binding"/>
    <property type="evidence" value="ECO:0007669"/>
    <property type="project" value="UniProtKB-KW"/>
</dbReference>
<dbReference type="Gene3D" id="1.10.760.10">
    <property type="entry name" value="Cytochrome c-like domain"/>
    <property type="match status" value="1"/>
</dbReference>
<proteinExistence type="predicted"/>
<evidence type="ECO:0000256" key="3">
    <source>
        <dbReference type="ARBA" id="ARBA00023004"/>
    </source>
</evidence>
<feature type="chain" id="PRO_5025392663" evidence="5">
    <location>
        <begin position="20"/>
        <end position="131"/>
    </location>
</feature>
<accession>A0A6B2NTV1</accession>
<name>A0A6B2NTV1_9RHOB</name>
<dbReference type="AlphaFoldDB" id="A0A6B2NTV1"/>
<dbReference type="InterPro" id="IPR009056">
    <property type="entry name" value="Cyt_c-like_dom"/>
</dbReference>
<dbReference type="EMBL" id="JAAGOX010000043">
    <property type="protein sequence ID" value="NDW46858.1"/>
    <property type="molecule type" value="Genomic_DNA"/>
</dbReference>
<dbReference type="Pfam" id="PF00034">
    <property type="entry name" value="Cytochrom_C"/>
    <property type="match status" value="1"/>
</dbReference>
<keyword evidence="5" id="KW-0732">Signal</keyword>
<feature type="signal peptide" evidence="5">
    <location>
        <begin position="1"/>
        <end position="19"/>
    </location>
</feature>
<dbReference type="PROSITE" id="PS51007">
    <property type="entry name" value="CYTC"/>
    <property type="match status" value="1"/>
</dbReference>
<dbReference type="RefSeq" id="WP_164131878.1">
    <property type="nucleotide sequence ID" value="NZ_JAAGOX010000043.1"/>
</dbReference>
<protein>
    <submittedName>
        <fullName evidence="7">Cytochrome c</fullName>
    </submittedName>
</protein>
<keyword evidence="3 4" id="KW-0408">Iron</keyword>
<organism evidence="7">
    <name type="scientific">Ruegeria sp. PrR005</name>
    <dbReference type="NCBI Taxonomy" id="2706882"/>
    <lineage>
        <taxon>Bacteria</taxon>
        <taxon>Pseudomonadati</taxon>
        <taxon>Pseudomonadota</taxon>
        <taxon>Alphaproteobacteria</taxon>
        <taxon>Rhodobacterales</taxon>
        <taxon>Roseobacteraceae</taxon>
        <taxon>Ruegeria</taxon>
    </lineage>
</organism>
<evidence type="ECO:0000256" key="2">
    <source>
        <dbReference type="ARBA" id="ARBA00022723"/>
    </source>
</evidence>
<gene>
    <name evidence="7" type="ORF">G0P99_18075</name>
</gene>
<sequence length="131" mass="13827">MKQALMAALAVMVSGTAGLAQDAAEGEQLYLHHCATCHGIEATGQGPMAGVLVIQPADLTALQGDGAFPVARVVRRIDGRDPLVSHGSPMPVYGPYFEGRDIAVKTETGQPMLTSQPIVDLLAYIQTLQDR</sequence>
<evidence type="ECO:0000256" key="4">
    <source>
        <dbReference type="PROSITE-ProRule" id="PRU00433"/>
    </source>
</evidence>
<dbReference type="InterPro" id="IPR036909">
    <property type="entry name" value="Cyt_c-like_dom_sf"/>
</dbReference>
<keyword evidence="2 4" id="KW-0479">Metal-binding</keyword>
<comment type="caution">
    <text evidence="7">The sequence shown here is derived from an EMBL/GenBank/DDBJ whole genome shotgun (WGS) entry which is preliminary data.</text>
</comment>
<evidence type="ECO:0000259" key="6">
    <source>
        <dbReference type="PROSITE" id="PS51007"/>
    </source>
</evidence>
<dbReference type="GO" id="GO:0009055">
    <property type="term" value="F:electron transfer activity"/>
    <property type="evidence" value="ECO:0007669"/>
    <property type="project" value="InterPro"/>
</dbReference>
<evidence type="ECO:0000256" key="5">
    <source>
        <dbReference type="SAM" id="SignalP"/>
    </source>
</evidence>
<keyword evidence="1 4" id="KW-0349">Heme</keyword>
<evidence type="ECO:0000256" key="1">
    <source>
        <dbReference type="ARBA" id="ARBA00022617"/>
    </source>
</evidence>
<reference evidence="7" key="1">
    <citation type="submission" date="2020-02" db="EMBL/GenBank/DDBJ databases">
        <title>Delineation of the pyrene-degrading pathway in Roseobacter clade bacteria by genomic analysis.</title>
        <authorList>
            <person name="Zhou H."/>
            <person name="Wang H."/>
        </authorList>
    </citation>
    <scope>NUCLEOTIDE SEQUENCE</scope>
    <source>
        <strain evidence="7">PrR005</strain>
    </source>
</reference>
<feature type="domain" description="Cytochrome c" evidence="6">
    <location>
        <begin position="21"/>
        <end position="129"/>
    </location>
</feature>
<evidence type="ECO:0000313" key="7">
    <source>
        <dbReference type="EMBL" id="NDW46858.1"/>
    </source>
</evidence>
<dbReference type="SUPFAM" id="SSF46626">
    <property type="entry name" value="Cytochrome c"/>
    <property type="match status" value="1"/>
</dbReference>